<gene>
    <name evidence="1" type="ORF">A4U43_C02F19220</name>
</gene>
<name>A0A5P1FP60_ASPOF</name>
<accession>A0A5P1FP60</accession>
<evidence type="ECO:0000313" key="2">
    <source>
        <dbReference type="Proteomes" id="UP000243459"/>
    </source>
</evidence>
<organism evidence="1 2">
    <name type="scientific">Asparagus officinalis</name>
    <name type="common">Garden asparagus</name>
    <dbReference type="NCBI Taxonomy" id="4686"/>
    <lineage>
        <taxon>Eukaryota</taxon>
        <taxon>Viridiplantae</taxon>
        <taxon>Streptophyta</taxon>
        <taxon>Embryophyta</taxon>
        <taxon>Tracheophyta</taxon>
        <taxon>Spermatophyta</taxon>
        <taxon>Magnoliopsida</taxon>
        <taxon>Liliopsida</taxon>
        <taxon>Asparagales</taxon>
        <taxon>Asparagaceae</taxon>
        <taxon>Asparagoideae</taxon>
        <taxon>Asparagus</taxon>
    </lineage>
</organism>
<proteinExistence type="predicted"/>
<dbReference type="Proteomes" id="UP000243459">
    <property type="component" value="Chromosome 2"/>
</dbReference>
<reference evidence="2" key="1">
    <citation type="journal article" date="2017" name="Nat. Commun.">
        <title>The asparagus genome sheds light on the origin and evolution of a young Y chromosome.</title>
        <authorList>
            <person name="Harkess A."/>
            <person name="Zhou J."/>
            <person name="Xu C."/>
            <person name="Bowers J.E."/>
            <person name="Van der Hulst R."/>
            <person name="Ayyampalayam S."/>
            <person name="Mercati F."/>
            <person name="Riccardi P."/>
            <person name="McKain M.R."/>
            <person name="Kakrana A."/>
            <person name="Tang H."/>
            <person name="Ray J."/>
            <person name="Groenendijk J."/>
            <person name="Arikit S."/>
            <person name="Mathioni S.M."/>
            <person name="Nakano M."/>
            <person name="Shan H."/>
            <person name="Telgmann-Rauber A."/>
            <person name="Kanno A."/>
            <person name="Yue Z."/>
            <person name="Chen H."/>
            <person name="Li W."/>
            <person name="Chen Y."/>
            <person name="Xu X."/>
            <person name="Zhang Y."/>
            <person name="Luo S."/>
            <person name="Chen H."/>
            <person name="Gao J."/>
            <person name="Mao Z."/>
            <person name="Pires J.C."/>
            <person name="Luo M."/>
            <person name="Kudrna D."/>
            <person name="Wing R.A."/>
            <person name="Meyers B.C."/>
            <person name="Yi K."/>
            <person name="Kong H."/>
            <person name="Lavrijsen P."/>
            <person name="Sunseri F."/>
            <person name="Falavigna A."/>
            <person name="Ye Y."/>
            <person name="Leebens-Mack J.H."/>
            <person name="Chen G."/>
        </authorList>
    </citation>
    <scope>NUCLEOTIDE SEQUENCE [LARGE SCALE GENOMIC DNA]</scope>
    <source>
        <strain evidence="2">cv. DH0086</strain>
    </source>
</reference>
<keyword evidence="2" id="KW-1185">Reference proteome</keyword>
<sequence length="189" mass="21512">MADSPRRCPNSEMRPVNPIWSVGHIEIGFTPHFTTLLNTVISTDRLSSIPSFGDLTLTRLLSLLTCAFASNSRLSLCYQTWGKYGSLFEVLFRVLDEARHYGGCFDKPLAIPFPVFLTRSGIPRCIPVFHRRMIKRRDAKTDQLVRDPSPLIILTFKMHLNTQEKTNFEFESIVKPPAVACSSRIINRL</sequence>
<dbReference type="Gramene" id="ONK78481">
    <property type="protein sequence ID" value="ONK78481"/>
    <property type="gene ID" value="A4U43_C02F19220"/>
</dbReference>
<dbReference type="AlphaFoldDB" id="A0A5P1FP60"/>
<dbReference type="EMBL" id="CM007382">
    <property type="protein sequence ID" value="ONK78481.1"/>
    <property type="molecule type" value="Genomic_DNA"/>
</dbReference>
<evidence type="ECO:0000313" key="1">
    <source>
        <dbReference type="EMBL" id="ONK78481.1"/>
    </source>
</evidence>
<protein>
    <submittedName>
        <fullName evidence="1">Uncharacterized protein</fullName>
    </submittedName>
</protein>